<evidence type="ECO:0000256" key="1">
    <source>
        <dbReference type="SAM" id="MobiDB-lite"/>
    </source>
</evidence>
<sequence length="209" mass="23116">MDPRTPNRQTGTIPDNYPSPPSNGHFTPQTEQSDDSAYEGWQWREVIGVWADCHPCDLNAKNQTNQMPHDKTLPFLVSLQAVSAATNPGLSGTQWSEDLFREPSQMDEPPVPGLSPSSEPHEDNLTCKPEPEVAPTQSMEEPSGKSQISFFYSSHIFLTFPLTIQARPTPPHSVITIDNTPVGSPPPQCQDPLIPMMTLARNLPTYDQP</sequence>
<keyword evidence="3" id="KW-1185">Reference proteome</keyword>
<dbReference type="Proteomes" id="UP000765509">
    <property type="component" value="Unassembled WGS sequence"/>
</dbReference>
<protein>
    <submittedName>
        <fullName evidence="2">Uncharacterized protein</fullName>
    </submittedName>
</protein>
<gene>
    <name evidence="2" type="ORF">O181_030565</name>
</gene>
<feature type="region of interest" description="Disordered" evidence="1">
    <location>
        <begin position="103"/>
        <end position="142"/>
    </location>
</feature>
<evidence type="ECO:0000313" key="2">
    <source>
        <dbReference type="EMBL" id="MBW0490850.1"/>
    </source>
</evidence>
<name>A0A9Q3CXG1_9BASI</name>
<feature type="compositionally biased region" description="Basic and acidic residues" evidence="1">
    <location>
        <begin position="119"/>
        <end position="131"/>
    </location>
</feature>
<accession>A0A9Q3CXG1</accession>
<organism evidence="2 3">
    <name type="scientific">Austropuccinia psidii MF-1</name>
    <dbReference type="NCBI Taxonomy" id="1389203"/>
    <lineage>
        <taxon>Eukaryota</taxon>
        <taxon>Fungi</taxon>
        <taxon>Dikarya</taxon>
        <taxon>Basidiomycota</taxon>
        <taxon>Pucciniomycotina</taxon>
        <taxon>Pucciniomycetes</taxon>
        <taxon>Pucciniales</taxon>
        <taxon>Sphaerophragmiaceae</taxon>
        <taxon>Austropuccinia</taxon>
    </lineage>
</organism>
<feature type="compositionally biased region" description="Polar residues" evidence="1">
    <location>
        <begin position="1"/>
        <end position="13"/>
    </location>
</feature>
<feature type="compositionally biased region" description="Polar residues" evidence="1">
    <location>
        <begin position="22"/>
        <end position="31"/>
    </location>
</feature>
<proteinExistence type="predicted"/>
<dbReference type="AlphaFoldDB" id="A0A9Q3CXG1"/>
<reference evidence="2" key="1">
    <citation type="submission" date="2021-03" db="EMBL/GenBank/DDBJ databases">
        <title>Draft genome sequence of rust myrtle Austropuccinia psidii MF-1, a brazilian biotype.</title>
        <authorList>
            <person name="Quecine M.C."/>
            <person name="Pachon D.M.R."/>
            <person name="Bonatelli M.L."/>
            <person name="Correr F.H."/>
            <person name="Franceschini L.M."/>
            <person name="Leite T.F."/>
            <person name="Margarido G.R.A."/>
            <person name="Almeida C.A."/>
            <person name="Ferrarezi J.A."/>
            <person name="Labate C.A."/>
        </authorList>
    </citation>
    <scope>NUCLEOTIDE SEQUENCE</scope>
    <source>
        <strain evidence="2">MF-1</strain>
    </source>
</reference>
<feature type="region of interest" description="Disordered" evidence="1">
    <location>
        <begin position="1"/>
        <end position="40"/>
    </location>
</feature>
<comment type="caution">
    <text evidence="2">The sequence shown here is derived from an EMBL/GenBank/DDBJ whole genome shotgun (WGS) entry which is preliminary data.</text>
</comment>
<dbReference type="EMBL" id="AVOT02010790">
    <property type="protein sequence ID" value="MBW0490850.1"/>
    <property type="molecule type" value="Genomic_DNA"/>
</dbReference>
<evidence type="ECO:0000313" key="3">
    <source>
        <dbReference type="Proteomes" id="UP000765509"/>
    </source>
</evidence>